<comment type="caution">
    <text evidence="3">The sequence shown here is derived from an EMBL/GenBank/DDBJ whole genome shotgun (WGS) entry which is preliminary data.</text>
</comment>
<dbReference type="SUPFAM" id="SSF51445">
    <property type="entry name" value="(Trans)glycosidases"/>
    <property type="match status" value="1"/>
</dbReference>
<proteinExistence type="inferred from homology"/>
<evidence type="ECO:0000313" key="4">
    <source>
        <dbReference type="Proteomes" id="UP000051955"/>
    </source>
</evidence>
<organism evidence="3 4">
    <name type="scientific">Levilactobacillus acidifarinae DSM 19394 = JCM 15949</name>
    <dbReference type="NCBI Taxonomy" id="1423715"/>
    <lineage>
        <taxon>Bacteria</taxon>
        <taxon>Bacillati</taxon>
        <taxon>Bacillota</taxon>
        <taxon>Bacilli</taxon>
        <taxon>Lactobacillales</taxon>
        <taxon>Lactobacillaceae</taxon>
        <taxon>Levilactobacillus</taxon>
    </lineage>
</organism>
<dbReference type="OrthoDB" id="5056238at2"/>
<dbReference type="Gene3D" id="3.20.20.80">
    <property type="entry name" value="Glycosidases"/>
    <property type="match status" value="1"/>
</dbReference>
<dbReference type="PATRIC" id="fig|1423715.3.peg.2738"/>
<dbReference type="STRING" id="1423715.FD25_GL002655"/>
<dbReference type="GO" id="GO:0003796">
    <property type="term" value="F:lysozyme activity"/>
    <property type="evidence" value="ECO:0007669"/>
    <property type="project" value="InterPro"/>
</dbReference>
<reference evidence="3 4" key="1">
    <citation type="journal article" date="2015" name="Genome Announc.">
        <title>Expanding the biotechnology potential of lactobacilli through comparative genomics of 213 strains and associated genera.</title>
        <authorList>
            <person name="Sun Z."/>
            <person name="Harris H.M."/>
            <person name="McCann A."/>
            <person name="Guo C."/>
            <person name="Argimon S."/>
            <person name="Zhang W."/>
            <person name="Yang X."/>
            <person name="Jeffery I.B."/>
            <person name="Cooney J.C."/>
            <person name="Kagawa T.F."/>
            <person name="Liu W."/>
            <person name="Song Y."/>
            <person name="Salvetti E."/>
            <person name="Wrobel A."/>
            <person name="Rasinkangas P."/>
            <person name="Parkhill J."/>
            <person name="Rea M.C."/>
            <person name="O'Sullivan O."/>
            <person name="Ritari J."/>
            <person name="Douillard F.P."/>
            <person name="Paul Ross R."/>
            <person name="Yang R."/>
            <person name="Briner A.E."/>
            <person name="Felis G.E."/>
            <person name="de Vos W.M."/>
            <person name="Barrangou R."/>
            <person name="Klaenhammer T.R."/>
            <person name="Caufield P.W."/>
            <person name="Cui Y."/>
            <person name="Zhang H."/>
            <person name="O'Toole P.W."/>
        </authorList>
    </citation>
    <scope>NUCLEOTIDE SEQUENCE [LARGE SCALE GENOMIC DNA]</scope>
    <source>
        <strain evidence="3 4">DSM 19394</strain>
    </source>
</reference>
<gene>
    <name evidence="3" type="ORF">FD25_GL002655</name>
</gene>
<dbReference type="AlphaFoldDB" id="A0A0R1LK00"/>
<dbReference type="PANTHER" id="PTHR34135">
    <property type="entry name" value="LYSOZYME"/>
    <property type="match status" value="1"/>
</dbReference>
<dbReference type="PROSITE" id="PS51904">
    <property type="entry name" value="GLYCOSYL_HYDROL_F25_2"/>
    <property type="match status" value="1"/>
</dbReference>
<dbReference type="Pfam" id="PF01183">
    <property type="entry name" value="Glyco_hydro_25"/>
    <property type="match status" value="1"/>
</dbReference>
<dbReference type="InterPro" id="IPR002053">
    <property type="entry name" value="Glyco_hydro_25"/>
</dbReference>
<dbReference type="InterPro" id="IPR017853">
    <property type="entry name" value="GH"/>
</dbReference>
<evidence type="ECO:0000256" key="2">
    <source>
        <dbReference type="SAM" id="MobiDB-lite"/>
    </source>
</evidence>
<comment type="similarity">
    <text evidence="1">Belongs to the glycosyl hydrolase 25 family.</text>
</comment>
<dbReference type="PANTHER" id="PTHR34135:SF1">
    <property type="entry name" value="GLYCOSYL HYDROLASE FAMILY 25"/>
    <property type="match status" value="1"/>
</dbReference>
<keyword evidence="4" id="KW-1185">Reference proteome</keyword>
<dbReference type="GO" id="GO:0016052">
    <property type="term" value="P:carbohydrate catabolic process"/>
    <property type="evidence" value="ECO:0007669"/>
    <property type="project" value="TreeGrafter"/>
</dbReference>
<dbReference type="GO" id="GO:0016998">
    <property type="term" value="P:cell wall macromolecule catabolic process"/>
    <property type="evidence" value="ECO:0007669"/>
    <property type="project" value="InterPro"/>
</dbReference>
<dbReference type="GO" id="GO:0009253">
    <property type="term" value="P:peptidoglycan catabolic process"/>
    <property type="evidence" value="ECO:0007669"/>
    <property type="project" value="InterPro"/>
</dbReference>
<name>A0A0R1LK00_9LACO</name>
<dbReference type="RefSeq" id="WP_057801677.1">
    <property type="nucleotide sequence ID" value="NZ_AZDV01000005.1"/>
</dbReference>
<protein>
    <submittedName>
        <fullName evidence="3">Lyzozyme M1 (1,4-beta-N-acetylmuramidase)</fullName>
    </submittedName>
</protein>
<evidence type="ECO:0000256" key="1">
    <source>
        <dbReference type="ARBA" id="ARBA00010646"/>
    </source>
</evidence>
<feature type="compositionally biased region" description="Low complexity" evidence="2">
    <location>
        <begin position="250"/>
        <end position="271"/>
    </location>
</feature>
<sequence>MRKVWHQTWQKRTAQLVALLGVAAGLVGGGQVVAHASSLAVPDISEWQGKLPAGQVANLKNQVSFVINRRQYGAGYQDKDATNNTNLYTQYGIPFGEYDYARFTSAASAKREAQTFYARSNKNAQFYVLDFEENDVTAGSPNSAVQAWLNEMRSLTNKHVIFYSYQSFATTYANTARQNFDAQWIANYSYQPTIPMALWQYTDHNYLAALNEYTDNSRVITSVHPVTWWADDSVAAALTHESTPTPNPAPTNSTTGAGATSSTTPTTPTTPVRVSFQKGQRAYLHRTAVTLTGTAIAKRHTQKLYTISRVKANGTAVYLKGLGQWVKTSSVTGYWSGSHRTFKLTHKLNVYANASLTRRTGSYYVAGDTVTGKLVKAPNGRSYRLKTKLGYLTANVKDLTVA</sequence>
<feature type="region of interest" description="Disordered" evidence="2">
    <location>
        <begin position="239"/>
        <end position="272"/>
    </location>
</feature>
<accession>A0A0R1LK00</accession>
<dbReference type="EMBL" id="AZDV01000005">
    <property type="protein sequence ID" value="KRK96189.1"/>
    <property type="molecule type" value="Genomic_DNA"/>
</dbReference>
<evidence type="ECO:0000313" key="3">
    <source>
        <dbReference type="EMBL" id="KRK96189.1"/>
    </source>
</evidence>
<dbReference type="Proteomes" id="UP000051955">
    <property type="component" value="Unassembled WGS sequence"/>
</dbReference>